<comment type="caution">
    <text evidence="1">The sequence shown here is derived from an EMBL/GenBank/DDBJ whole genome shotgun (WGS) entry which is preliminary data.</text>
</comment>
<keyword evidence="2" id="KW-1185">Reference proteome</keyword>
<evidence type="ECO:0000313" key="1">
    <source>
        <dbReference type="EMBL" id="KAI3727045.1"/>
    </source>
</evidence>
<dbReference type="Proteomes" id="UP001056120">
    <property type="component" value="Linkage Group LG22"/>
</dbReference>
<organism evidence="1 2">
    <name type="scientific">Smallanthus sonchifolius</name>
    <dbReference type="NCBI Taxonomy" id="185202"/>
    <lineage>
        <taxon>Eukaryota</taxon>
        <taxon>Viridiplantae</taxon>
        <taxon>Streptophyta</taxon>
        <taxon>Embryophyta</taxon>
        <taxon>Tracheophyta</taxon>
        <taxon>Spermatophyta</taxon>
        <taxon>Magnoliopsida</taxon>
        <taxon>eudicotyledons</taxon>
        <taxon>Gunneridae</taxon>
        <taxon>Pentapetalae</taxon>
        <taxon>asterids</taxon>
        <taxon>campanulids</taxon>
        <taxon>Asterales</taxon>
        <taxon>Asteraceae</taxon>
        <taxon>Asteroideae</taxon>
        <taxon>Heliantheae alliance</taxon>
        <taxon>Millerieae</taxon>
        <taxon>Smallanthus</taxon>
    </lineage>
</organism>
<protein>
    <submittedName>
        <fullName evidence="1">Uncharacterized protein</fullName>
    </submittedName>
</protein>
<name>A0ACB9BYJ1_9ASTR</name>
<dbReference type="EMBL" id="CM042039">
    <property type="protein sequence ID" value="KAI3727045.1"/>
    <property type="molecule type" value="Genomic_DNA"/>
</dbReference>
<accession>A0ACB9BYJ1</accession>
<gene>
    <name evidence="1" type="ORF">L1987_66853</name>
</gene>
<proteinExistence type="predicted"/>
<reference evidence="2" key="1">
    <citation type="journal article" date="2022" name="Mol. Ecol. Resour.">
        <title>The genomes of chicory, endive, great burdock and yacon provide insights into Asteraceae palaeo-polyploidization history and plant inulin production.</title>
        <authorList>
            <person name="Fan W."/>
            <person name="Wang S."/>
            <person name="Wang H."/>
            <person name="Wang A."/>
            <person name="Jiang F."/>
            <person name="Liu H."/>
            <person name="Zhao H."/>
            <person name="Xu D."/>
            <person name="Zhang Y."/>
        </authorList>
    </citation>
    <scope>NUCLEOTIDE SEQUENCE [LARGE SCALE GENOMIC DNA]</scope>
    <source>
        <strain evidence="2">cv. Yunnan</strain>
    </source>
</reference>
<evidence type="ECO:0000313" key="2">
    <source>
        <dbReference type="Proteomes" id="UP001056120"/>
    </source>
</evidence>
<sequence length="595" mass="67127">MIFLLLVSNYFVTFSLTSKQPLANIEIHKAVIDIQESACITAYPMIMDYERDDIVWVNVVVESAEPSEADWVAVFSPANFNASDCYSESDGDVEKAPYICTAPLKYKFVNYSNPDYVKRRQGSLQFQIINQRADFSFALFTGGLYSPKLIRISSPISFRNPKAPLYPRLAQGKSWDQMAVTWTSGYNIDEATPFVEYGWIGQGRNLSPAETLTFSRSSMCGPPASTVGWRDPGFIHTSFLDNMWPNTMYDYRVGHRLANGSIIWGKSYSFKSSPSPGQDSLQRVIIFGDMGKGERDGSNEYSDFQPGSLITTNRLENDLENFDIVFHIGNLAFAEGYISQWDQFTAQIQPVASRKAYMTASGNYDREIFNSGSLFSSPDSGGECGVPAETMFYVPAENRAKPWYSADYGMFHFCIADSELEWREGSEQYLWIEKCFASVDRQKQPWLMFAANHVLGYSFSGKNPFDGSFDGTGKGDLQKLWQKYKVDIAFYGHAHNYERTCPLYENKCVSTERHNYSSSVMGTIHVVVGGAGSELSKFRGLNPNWILYQDEVFGFGKLTAFNHSSLLFEYMKSSNGGVYDSFTISRDYKVVKPPL</sequence>
<reference evidence="1 2" key="2">
    <citation type="journal article" date="2022" name="Mol. Ecol. Resour.">
        <title>The genomes of chicory, endive, great burdock and yacon provide insights into Asteraceae paleo-polyploidization history and plant inulin production.</title>
        <authorList>
            <person name="Fan W."/>
            <person name="Wang S."/>
            <person name="Wang H."/>
            <person name="Wang A."/>
            <person name="Jiang F."/>
            <person name="Liu H."/>
            <person name="Zhao H."/>
            <person name="Xu D."/>
            <person name="Zhang Y."/>
        </authorList>
    </citation>
    <scope>NUCLEOTIDE SEQUENCE [LARGE SCALE GENOMIC DNA]</scope>
    <source>
        <strain evidence="2">cv. Yunnan</strain>
        <tissue evidence="1">Leaves</tissue>
    </source>
</reference>